<dbReference type="Gene3D" id="1.10.238.10">
    <property type="entry name" value="EF-hand"/>
    <property type="match status" value="2"/>
</dbReference>
<dbReference type="FunFam" id="1.10.238.10:FF:000001">
    <property type="entry name" value="Calmodulin 1"/>
    <property type="match status" value="1"/>
</dbReference>
<dbReference type="AlphaFoldDB" id="A0A8J8NHD9"/>
<dbReference type="PROSITE" id="PS50222">
    <property type="entry name" value="EF_HAND_2"/>
    <property type="match status" value="3"/>
</dbReference>
<proteinExistence type="predicted"/>
<dbReference type="EMBL" id="RRYP01016119">
    <property type="protein sequence ID" value="TNV75211.1"/>
    <property type="molecule type" value="Genomic_DNA"/>
</dbReference>
<feature type="domain" description="EF-hand" evidence="3">
    <location>
        <begin position="17"/>
        <end position="52"/>
    </location>
</feature>
<name>A0A8J8NHD9_HALGN</name>
<dbReference type="PANTHER" id="PTHR23050">
    <property type="entry name" value="CALCIUM BINDING PROTEIN"/>
    <property type="match status" value="1"/>
</dbReference>
<dbReference type="InterPro" id="IPR050145">
    <property type="entry name" value="Centrin_CML-like"/>
</dbReference>
<dbReference type="GO" id="GO:0005509">
    <property type="term" value="F:calcium ion binding"/>
    <property type="evidence" value="ECO:0007669"/>
    <property type="project" value="InterPro"/>
</dbReference>
<accession>A0A8J8NHD9</accession>
<protein>
    <recommendedName>
        <fullName evidence="3">EF-hand domain-containing protein</fullName>
    </recommendedName>
</protein>
<dbReference type="SUPFAM" id="SSF47473">
    <property type="entry name" value="EF-hand"/>
    <property type="match status" value="1"/>
</dbReference>
<organism evidence="4 5">
    <name type="scientific">Halteria grandinella</name>
    <dbReference type="NCBI Taxonomy" id="5974"/>
    <lineage>
        <taxon>Eukaryota</taxon>
        <taxon>Sar</taxon>
        <taxon>Alveolata</taxon>
        <taxon>Ciliophora</taxon>
        <taxon>Intramacronucleata</taxon>
        <taxon>Spirotrichea</taxon>
        <taxon>Stichotrichia</taxon>
        <taxon>Sporadotrichida</taxon>
        <taxon>Halteriidae</taxon>
        <taxon>Halteria</taxon>
    </lineage>
</organism>
<dbReference type="Proteomes" id="UP000785679">
    <property type="component" value="Unassembled WGS sequence"/>
</dbReference>
<comment type="caution">
    <text evidence="4">The sequence shown here is derived from an EMBL/GenBank/DDBJ whole genome shotgun (WGS) entry which is preliminary data.</text>
</comment>
<keyword evidence="1" id="KW-0677">Repeat</keyword>
<feature type="domain" description="EF-hand" evidence="3">
    <location>
        <begin position="136"/>
        <end position="169"/>
    </location>
</feature>
<keyword evidence="5" id="KW-1185">Reference proteome</keyword>
<dbReference type="OrthoDB" id="10260307at2759"/>
<evidence type="ECO:0000313" key="4">
    <source>
        <dbReference type="EMBL" id="TNV75211.1"/>
    </source>
</evidence>
<evidence type="ECO:0000259" key="3">
    <source>
        <dbReference type="PROSITE" id="PS50222"/>
    </source>
</evidence>
<dbReference type="SMART" id="SM00054">
    <property type="entry name" value="EFh"/>
    <property type="match status" value="3"/>
</dbReference>
<dbReference type="InterPro" id="IPR011992">
    <property type="entry name" value="EF-hand-dom_pair"/>
</dbReference>
<evidence type="ECO:0000256" key="1">
    <source>
        <dbReference type="ARBA" id="ARBA00022737"/>
    </source>
</evidence>
<reference evidence="4" key="1">
    <citation type="submission" date="2019-06" db="EMBL/GenBank/DDBJ databases">
        <authorList>
            <person name="Zheng W."/>
        </authorList>
    </citation>
    <scope>NUCLEOTIDE SEQUENCE</scope>
    <source>
        <strain evidence="4">QDHG01</strain>
    </source>
</reference>
<dbReference type="Pfam" id="PF13499">
    <property type="entry name" value="EF-hand_7"/>
    <property type="match status" value="1"/>
</dbReference>
<evidence type="ECO:0000313" key="5">
    <source>
        <dbReference type="Proteomes" id="UP000785679"/>
    </source>
</evidence>
<gene>
    <name evidence="4" type="ORF">FGO68_gene14516</name>
</gene>
<dbReference type="CDD" id="cd00051">
    <property type="entry name" value="EFh"/>
    <property type="match status" value="1"/>
</dbReference>
<sequence>MQSSSKRDHYIPGLTQEELHELQALFRIIDVDNKGLISKRYFSTALKMLGTSNHTLLTSERHQTSKPDSNITFREFAEYVRDNTMLTDFSLGITENTESTLSELKMAFKVFDVDGKGYIDVEGLKKVAKHIIKEEVQDEVLEMMIQAADKDCDGVVKYEEFLALFRDNA</sequence>
<feature type="domain" description="EF-hand" evidence="3">
    <location>
        <begin position="99"/>
        <end position="134"/>
    </location>
</feature>
<keyword evidence="2" id="KW-0106">Calcium</keyword>
<evidence type="ECO:0000256" key="2">
    <source>
        <dbReference type="ARBA" id="ARBA00022837"/>
    </source>
</evidence>
<dbReference type="InterPro" id="IPR002048">
    <property type="entry name" value="EF_hand_dom"/>
</dbReference>
<dbReference type="Pfam" id="PF13833">
    <property type="entry name" value="EF-hand_8"/>
    <property type="match status" value="1"/>
</dbReference>